<dbReference type="Proteomes" id="UP000261580">
    <property type="component" value="Unassembled WGS sequence"/>
</dbReference>
<evidence type="ECO:0000256" key="3">
    <source>
        <dbReference type="ARBA" id="ARBA00041003"/>
    </source>
</evidence>
<dbReference type="PANTHER" id="PTHR12186">
    <property type="entry name" value="SIKE FAMILY MEMBER"/>
    <property type="match status" value="1"/>
</dbReference>
<dbReference type="PANTHER" id="PTHR12186:SF4">
    <property type="entry name" value="SUPPRESSOR OF IKBKE 1"/>
    <property type="match status" value="1"/>
</dbReference>
<comment type="similarity">
    <text evidence="1">Belongs to the SIKE family.</text>
</comment>
<evidence type="ECO:0000256" key="1">
    <source>
        <dbReference type="ARBA" id="ARBA00005537"/>
    </source>
</evidence>
<dbReference type="InterPro" id="IPR008555">
    <property type="entry name" value="SIKE"/>
</dbReference>
<dbReference type="Bgee" id="ENSNBRG00000020856">
    <property type="expression patterns" value="Expressed in blood and 8 other cell types or tissues"/>
</dbReference>
<proteinExistence type="inferred from homology"/>
<keyword evidence="2" id="KW-0175">Coiled coil</keyword>
<name>A0A3Q4I0W9_NEOBR</name>
<evidence type="ECO:0000313" key="7">
    <source>
        <dbReference type="Proteomes" id="UP000261580"/>
    </source>
</evidence>
<feature type="region of interest" description="Disordered" evidence="5">
    <location>
        <begin position="214"/>
        <end position="237"/>
    </location>
</feature>
<reference evidence="6" key="2">
    <citation type="submission" date="2025-09" db="UniProtKB">
        <authorList>
            <consortium name="Ensembl"/>
        </authorList>
    </citation>
    <scope>IDENTIFICATION</scope>
</reference>
<dbReference type="STRING" id="32507.ENSNBRP00000027303"/>
<evidence type="ECO:0000256" key="2">
    <source>
        <dbReference type="ARBA" id="ARBA00023054"/>
    </source>
</evidence>
<accession>A0A3Q4I0W9</accession>
<dbReference type="Pfam" id="PF05769">
    <property type="entry name" value="SIKE"/>
    <property type="match status" value="2"/>
</dbReference>
<keyword evidence="7" id="KW-1185">Reference proteome</keyword>
<evidence type="ECO:0000313" key="6">
    <source>
        <dbReference type="Ensembl" id="ENSNBRP00000027303.1"/>
    </source>
</evidence>
<evidence type="ECO:0000256" key="4">
    <source>
        <dbReference type="ARBA" id="ARBA00042344"/>
    </source>
</evidence>
<dbReference type="AlphaFoldDB" id="A0A3Q4I0W9"/>
<sequence length="237" mass="27275">MACTLEKVLADTRTLLERLKEHDTAAEGLIEQSEALNQRVQGMREVGNALPDKHTDDSSEIQELTKYKPHVLLTQENTQIKELQRENKGKKKEGSADWLVLYTSINTLYVFVELWVSLEEHQYALELIMCRYRKHVLQLMMAKKELDTKPVLSLHEDHAKEVQSQVERICEMGQVMRRAVQVDDKHYCCVRERLAQLEIENKELRDLLEISKSSVKTTSQSLAAEEGEESPLPGSTE</sequence>
<dbReference type="OMA" id="MSKFKPH"/>
<organism evidence="6 7">
    <name type="scientific">Neolamprologus brichardi</name>
    <name type="common">Fairy cichlid</name>
    <name type="synonym">Lamprologus brichardi</name>
    <dbReference type="NCBI Taxonomy" id="32507"/>
    <lineage>
        <taxon>Eukaryota</taxon>
        <taxon>Metazoa</taxon>
        <taxon>Chordata</taxon>
        <taxon>Craniata</taxon>
        <taxon>Vertebrata</taxon>
        <taxon>Euteleostomi</taxon>
        <taxon>Actinopterygii</taxon>
        <taxon>Neopterygii</taxon>
        <taxon>Teleostei</taxon>
        <taxon>Neoteleostei</taxon>
        <taxon>Acanthomorphata</taxon>
        <taxon>Ovalentaria</taxon>
        <taxon>Cichlomorphae</taxon>
        <taxon>Cichliformes</taxon>
        <taxon>Cichlidae</taxon>
        <taxon>African cichlids</taxon>
        <taxon>Pseudocrenilabrinae</taxon>
        <taxon>Lamprologini</taxon>
        <taxon>Neolamprologus</taxon>
    </lineage>
</organism>
<dbReference type="GeneTree" id="ENSGT00390000018003"/>
<reference evidence="6" key="1">
    <citation type="submission" date="2025-08" db="UniProtKB">
        <authorList>
            <consortium name="Ensembl"/>
        </authorList>
    </citation>
    <scope>IDENTIFICATION</scope>
</reference>
<dbReference type="Ensembl" id="ENSNBRT00000028019.1">
    <property type="protein sequence ID" value="ENSNBRP00000027303.1"/>
    <property type="gene ID" value="ENSNBRG00000020856.1"/>
</dbReference>
<protein>
    <recommendedName>
        <fullName evidence="3">Suppressor of IKBKE 1</fullName>
    </recommendedName>
    <alternativeName>
        <fullName evidence="4">Suppressor of IKK-epsilon</fullName>
    </alternativeName>
</protein>
<evidence type="ECO:0000256" key="5">
    <source>
        <dbReference type="SAM" id="MobiDB-lite"/>
    </source>
</evidence>